<accession>A0A1L8QPH7</accession>
<gene>
    <name evidence="2" type="ORF">RU93_GL000742</name>
</gene>
<evidence type="ECO:0000313" key="3">
    <source>
        <dbReference type="Proteomes" id="UP000182149"/>
    </source>
</evidence>
<dbReference type="Proteomes" id="UP000182149">
    <property type="component" value="Unassembled WGS sequence"/>
</dbReference>
<dbReference type="InterPro" id="IPR024463">
    <property type="entry name" value="Transposase_TnpC_homeodom"/>
</dbReference>
<dbReference type="EMBL" id="JXKD01000016">
    <property type="protein sequence ID" value="OJG09411.1"/>
    <property type="molecule type" value="Genomic_DNA"/>
</dbReference>
<reference evidence="2 3" key="1">
    <citation type="submission" date="2014-12" db="EMBL/GenBank/DDBJ databases">
        <title>Draft genome sequences of 29 type strains of Enterococci.</title>
        <authorList>
            <person name="Zhong Z."/>
            <person name="Sun Z."/>
            <person name="Liu W."/>
            <person name="Zhang W."/>
            <person name="Zhang H."/>
        </authorList>
    </citation>
    <scope>NUCLEOTIDE SEQUENCE [LARGE SCALE GENOMIC DNA]</scope>
    <source>
        <strain evidence="2 3">DSM 17690</strain>
    </source>
</reference>
<keyword evidence="3" id="KW-1185">Reference proteome</keyword>
<name>A0A1L8QPH7_9ENTE</name>
<protein>
    <recommendedName>
        <fullName evidence="1">Transposase TnpC homeodomain domain-containing protein</fullName>
    </recommendedName>
</protein>
<feature type="domain" description="Transposase TnpC homeodomain" evidence="1">
    <location>
        <begin position="26"/>
        <end position="97"/>
    </location>
</feature>
<proteinExistence type="predicted"/>
<sequence>MLQEQIQTNQKQSLIIDGLTQEIKLLREQIAYLTNKMYGRSKESLPEQVSGQLSLGLFEEPEIFEGLETEETLTVRSHPRKKGTKANKIAHFPTKEVHHELSEEALDCEKCGSKMVDIGTKKYVKKSNFIKRALILYSTSNTVIVVKPANKRAKVSLKKGLSLNR</sequence>
<comment type="caution">
    <text evidence="2">The sequence shown here is derived from an EMBL/GenBank/DDBJ whole genome shotgun (WGS) entry which is preliminary data.</text>
</comment>
<dbReference type="STRING" id="328396.RU93_GL000742"/>
<organism evidence="2 3">
    <name type="scientific">Enterococcus aquimarinus</name>
    <dbReference type="NCBI Taxonomy" id="328396"/>
    <lineage>
        <taxon>Bacteria</taxon>
        <taxon>Bacillati</taxon>
        <taxon>Bacillota</taxon>
        <taxon>Bacilli</taxon>
        <taxon>Lactobacillales</taxon>
        <taxon>Enterococcaceae</taxon>
        <taxon>Enterococcus</taxon>
    </lineage>
</organism>
<evidence type="ECO:0000313" key="2">
    <source>
        <dbReference type="EMBL" id="OJG09411.1"/>
    </source>
</evidence>
<dbReference type="AlphaFoldDB" id="A0A1L8QPH7"/>
<evidence type="ECO:0000259" key="1">
    <source>
        <dbReference type="Pfam" id="PF13007"/>
    </source>
</evidence>
<dbReference type="Pfam" id="PF13007">
    <property type="entry name" value="LZ_Tnp_IS66"/>
    <property type="match status" value="1"/>
</dbReference>